<feature type="domain" description="Glycoside hydrolase family 3 N-terminal" evidence="2">
    <location>
        <begin position="2"/>
        <end position="45"/>
    </location>
</feature>
<protein>
    <recommendedName>
        <fullName evidence="2">Glycoside hydrolase family 3 N-terminal domain-containing protein</fullName>
    </recommendedName>
</protein>
<sequence>MGRVEETYGEDPYLVASLGVSYIKGLQRERVVATAKHFAAHGVPEGAGTRHKYM</sequence>
<dbReference type="InterPro" id="IPR017853">
    <property type="entry name" value="GH"/>
</dbReference>
<dbReference type="AlphaFoldDB" id="A0A348B502"/>
<dbReference type="SUPFAM" id="SSF51445">
    <property type="entry name" value="(Trans)glycosidases"/>
    <property type="match status" value="1"/>
</dbReference>
<dbReference type="GO" id="GO:0005975">
    <property type="term" value="P:carbohydrate metabolic process"/>
    <property type="evidence" value="ECO:0007669"/>
    <property type="project" value="InterPro"/>
</dbReference>
<dbReference type="KEGG" id="sacd:HS1genome_1643"/>
<dbReference type="InterPro" id="IPR001764">
    <property type="entry name" value="Glyco_hydro_3_N"/>
</dbReference>
<evidence type="ECO:0000259" key="2">
    <source>
        <dbReference type="Pfam" id="PF00933"/>
    </source>
</evidence>
<dbReference type="Pfam" id="PF00933">
    <property type="entry name" value="Glyco_hydro_3"/>
    <property type="match status" value="1"/>
</dbReference>
<dbReference type="Gene3D" id="3.20.20.300">
    <property type="entry name" value="Glycoside hydrolase, family 3, N-terminal domain"/>
    <property type="match status" value="1"/>
</dbReference>
<evidence type="ECO:0000313" key="4">
    <source>
        <dbReference type="Proteomes" id="UP000276741"/>
    </source>
</evidence>
<dbReference type="EMBL" id="AP018553">
    <property type="protein sequence ID" value="BBD73254.1"/>
    <property type="molecule type" value="Genomic_DNA"/>
</dbReference>
<reference evidence="4" key="1">
    <citation type="submission" date="2018-04" db="EMBL/GenBank/DDBJ databases">
        <title>Complete genome sequence of Sulfodiicoccus acidiphilus strain HS-1.</title>
        <authorList>
            <person name="Sakai H.D."/>
            <person name="Kurosawa N."/>
        </authorList>
    </citation>
    <scope>NUCLEOTIDE SEQUENCE [LARGE SCALE GENOMIC DNA]</scope>
    <source>
        <strain evidence="4">HS-1</strain>
    </source>
</reference>
<keyword evidence="4" id="KW-1185">Reference proteome</keyword>
<dbReference type="Proteomes" id="UP000276741">
    <property type="component" value="Chromosome"/>
</dbReference>
<accession>A0A348B502</accession>
<evidence type="ECO:0000256" key="1">
    <source>
        <dbReference type="ARBA" id="ARBA00022801"/>
    </source>
</evidence>
<evidence type="ECO:0000313" key="3">
    <source>
        <dbReference type="EMBL" id="BBD73254.1"/>
    </source>
</evidence>
<dbReference type="GO" id="GO:0004553">
    <property type="term" value="F:hydrolase activity, hydrolyzing O-glycosyl compounds"/>
    <property type="evidence" value="ECO:0007669"/>
    <property type="project" value="InterPro"/>
</dbReference>
<name>A0A348B502_9CREN</name>
<gene>
    <name evidence="3" type="ORF">HS1genome_1643</name>
</gene>
<organism evidence="3 4">
    <name type="scientific">Sulfodiicoccus acidiphilus</name>
    <dbReference type="NCBI Taxonomy" id="1670455"/>
    <lineage>
        <taxon>Archaea</taxon>
        <taxon>Thermoproteota</taxon>
        <taxon>Thermoprotei</taxon>
        <taxon>Sulfolobales</taxon>
        <taxon>Sulfolobaceae</taxon>
        <taxon>Sulfodiicoccus</taxon>
    </lineage>
</organism>
<dbReference type="InterPro" id="IPR036962">
    <property type="entry name" value="Glyco_hydro_3_N_sf"/>
</dbReference>
<proteinExistence type="predicted"/>
<keyword evidence="1" id="KW-0378">Hydrolase</keyword>